<dbReference type="Pfam" id="PF08212">
    <property type="entry name" value="Lipocalin_2"/>
    <property type="match status" value="1"/>
</dbReference>
<reference evidence="2" key="1">
    <citation type="submission" date="2021-01" db="EMBL/GenBank/DDBJ databases">
        <authorList>
            <person name="Corre E."/>
            <person name="Pelletier E."/>
            <person name="Niang G."/>
            <person name="Scheremetjew M."/>
            <person name="Finn R."/>
            <person name="Kale V."/>
            <person name="Holt S."/>
            <person name="Cochrane G."/>
            <person name="Meng A."/>
            <person name="Brown T."/>
            <person name="Cohen L."/>
        </authorList>
    </citation>
    <scope>NUCLEOTIDE SEQUENCE</scope>
    <source>
        <strain evidence="2">SAG4.97</strain>
    </source>
</reference>
<dbReference type="GO" id="GO:0006629">
    <property type="term" value="P:lipid metabolic process"/>
    <property type="evidence" value="ECO:0007669"/>
    <property type="project" value="TreeGrafter"/>
</dbReference>
<dbReference type="PRINTS" id="PR01171">
    <property type="entry name" value="BCTLIPOCALIN"/>
</dbReference>
<evidence type="ECO:0000313" key="2">
    <source>
        <dbReference type="EMBL" id="CAD9553633.1"/>
    </source>
</evidence>
<sequence>MPNVKALQAATNFDPEMYKGRWFEIAGIKPDMQRNLVCTTCTLTPRKDGGFNVMDEALHHNFKGDYWSVAGKLTIPEKTVPSRMKLKLNLLSGIVRPTLDYIVLDVDDDYYYALVGNEKYCWILARDPVIDPALFAELRDKLASFGYDVSQLSITRQHVPKEGYRSYNKNPVDVPSPFFLRFFNCCFPATVPSSPTSVANKFNSQ</sequence>
<dbReference type="AlphaFoldDB" id="A0A7S2JQ35"/>
<dbReference type="Gene3D" id="2.40.128.20">
    <property type="match status" value="1"/>
</dbReference>
<dbReference type="InterPro" id="IPR002446">
    <property type="entry name" value="Lipocalin_bac"/>
</dbReference>
<dbReference type="PANTHER" id="PTHR10612">
    <property type="entry name" value="APOLIPOPROTEIN D"/>
    <property type="match status" value="1"/>
</dbReference>
<dbReference type="InterPro" id="IPR000566">
    <property type="entry name" value="Lipocln_cytosolic_FA-bd_dom"/>
</dbReference>
<name>A0A7S2JQ35_9EUKA</name>
<dbReference type="SUPFAM" id="SSF50814">
    <property type="entry name" value="Lipocalins"/>
    <property type="match status" value="1"/>
</dbReference>
<dbReference type="CDD" id="cd19438">
    <property type="entry name" value="lipocalin_Blc-like"/>
    <property type="match status" value="1"/>
</dbReference>
<dbReference type="GO" id="GO:0005737">
    <property type="term" value="C:cytoplasm"/>
    <property type="evidence" value="ECO:0007669"/>
    <property type="project" value="TreeGrafter"/>
</dbReference>
<feature type="domain" description="Lipocalin/cytosolic fatty-acid binding" evidence="1">
    <location>
        <begin position="14"/>
        <end position="157"/>
    </location>
</feature>
<gene>
    <name evidence="2" type="ORF">CGLO1086_LOCUS1212</name>
</gene>
<dbReference type="EMBL" id="HBGX01002764">
    <property type="protein sequence ID" value="CAD9553633.1"/>
    <property type="molecule type" value="Transcribed_RNA"/>
</dbReference>
<dbReference type="PANTHER" id="PTHR10612:SF34">
    <property type="entry name" value="APOLIPOPROTEIN D"/>
    <property type="match status" value="1"/>
</dbReference>
<proteinExistence type="predicted"/>
<dbReference type="InterPro" id="IPR012674">
    <property type="entry name" value="Calycin"/>
</dbReference>
<accession>A0A7S2JQ35</accession>
<evidence type="ECO:0000259" key="1">
    <source>
        <dbReference type="Pfam" id="PF08212"/>
    </source>
</evidence>
<protein>
    <recommendedName>
        <fullName evidence="1">Lipocalin/cytosolic fatty-acid binding domain-containing protein</fullName>
    </recommendedName>
</protein>
<dbReference type="GO" id="GO:0000302">
    <property type="term" value="P:response to reactive oxygen species"/>
    <property type="evidence" value="ECO:0007669"/>
    <property type="project" value="TreeGrafter"/>
</dbReference>
<dbReference type="InterPro" id="IPR047202">
    <property type="entry name" value="Lipocalin_Blc-like_dom"/>
</dbReference>
<organism evidence="2">
    <name type="scientific">Cyanoptyche gloeocystis</name>
    <dbReference type="NCBI Taxonomy" id="77922"/>
    <lineage>
        <taxon>Eukaryota</taxon>
        <taxon>Glaucocystophyceae</taxon>
        <taxon>Glaucocystophyceae incertae sedis</taxon>
        <taxon>Cyanoptyche</taxon>
    </lineage>
</organism>